<dbReference type="EMBL" id="RJSF01000005">
    <property type="protein sequence ID" value="RNM16940.1"/>
    <property type="molecule type" value="Genomic_DNA"/>
</dbReference>
<gene>
    <name evidence="1" type="ORF">EFL26_02280</name>
</gene>
<dbReference type="RefSeq" id="WP_123221278.1">
    <property type="nucleotide sequence ID" value="NZ_RJSF01000005.1"/>
</dbReference>
<organism evidence="1 2">
    <name type="scientific">Nocardioides pocheonensis</name>
    <dbReference type="NCBI Taxonomy" id="661485"/>
    <lineage>
        <taxon>Bacteria</taxon>
        <taxon>Bacillati</taxon>
        <taxon>Actinomycetota</taxon>
        <taxon>Actinomycetes</taxon>
        <taxon>Propionibacteriales</taxon>
        <taxon>Nocardioidaceae</taxon>
        <taxon>Nocardioides</taxon>
    </lineage>
</organism>
<evidence type="ECO:0000313" key="1">
    <source>
        <dbReference type="EMBL" id="RNM16940.1"/>
    </source>
</evidence>
<protein>
    <submittedName>
        <fullName evidence="1">Cupin domain-containing protein</fullName>
    </submittedName>
</protein>
<comment type="caution">
    <text evidence="1">The sequence shown here is derived from an EMBL/GenBank/DDBJ whole genome shotgun (WGS) entry which is preliminary data.</text>
</comment>
<accession>A0A3N0GXT4</accession>
<evidence type="ECO:0000313" key="2">
    <source>
        <dbReference type="Proteomes" id="UP000279994"/>
    </source>
</evidence>
<dbReference type="AlphaFoldDB" id="A0A3N0GXT4"/>
<dbReference type="Proteomes" id="UP000279994">
    <property type="component" value="Unassembled WGS sequence"/>
</dbReference>
<name>A0A3N0GXT4_9ACTN</name>
<proteinExistence type="predicted"/>
<reference evidence="1 2" key="1">
    <citation type="submission" date="2018-11" db="EMBL/GenBank/DDBJ databases">
        <authorList>
            <person name="Li F."/>
        </authorList>
    </citation>
    <scope>NUCLEOTIDE SEQUENCE [LARGE SCALE GENOMIC DNA]</scope>
    <source>
        <strain evidence="1 2">Gsoil 818</strain>
    </source>
</reference>
<dbReference type="OrthoDB" id="1119958at2"/>
<sequence>MPSASKMTTPVAVDLPELEGRYAELGGYTVGFETYRQDADPAPLFAGLPDDRCQCPHWGVVQSGQITFRWADREETYGAGDAYYATPGHLPLIAAGTSVVEFSPTDALGETMAAIEGNLAALEAGVR</sequence>
<keyword evidence="2" id="KW-1185">Reference proteome</keyword>